<evidence type="ECO:0000313" key="1">
    <source>
        <dbReference type="EMBL" id="KAK9031085.1"/>
    </source>
</evidence>
<dbReference type="EMBL" id="JBBPBN010000010">
    <property type="protein sequence ID" value="KAK9031085.1"/>
    <property type="molecule type" value="Genomic_DNA"/>
</dbReference>
<gene>
    <name evidence="1" type="ORF">V6N11_032478</name>
</gene>
<comment type="caution">
    <text evidence="1">The sequence shown here is derived from an EMBL/GenBank/DDBJ whole genome shotgun (WGS) entry which is preliminary data.</text>
</comment>
<protein>
    <submittedName>
        <fullName evidence="1">Uncharacterized protein</fullName>
    </submittedName>
</protein>
<name>A0ABR2T1B5_9ROSI</name>
<keyword evidence="2" id="KW-1185">Reference proteome</keyword>
<proteinExistence type="predicted"/>
<organism evidence="1 2">
    <name type="scientific">Hibiscus sabdariffa</name>
    <name type="common">roselle</name>
    <dbReference type="NCBI Taxonomy" id="183260"/>
    <lineage>
        <taxon>Eukaryota</taxon>
        <taxon>Viridiplantae</taxon>
        <taxon>Streptophyta</taxon>
        <taxon>Embryophyta</taxon>
        <taxon>Tracheophyta</taxon>
        <taxon>Spermatophyta</taxon>
        <taxon>Magnoliopsida</taxon>
        <taxon>eudicotyledons</taxon>
        <taxon>Gunneridae</taxon>
        <taxon>Pentapetalae</taxon>
        <taxon>rosids</taxon>
        <taxon>malvids</taxon>
        <taxon>Malvales</taxon>
        <taxon>Malvaceae</taxon>
        <taxon>Malvoideae</taxon>
        <taxon>Hibiscus</taxon>
    </lineage>
</organism>
<sequence length="178" mass="20049">MLKLLGMARLPICSYPDLNYPSSSVSSNFVMPDTSDTSNGQWPLVTRPIKRSRKDAKKYASGKECFYSNKGFKNYRALVDQFRVHLENGSLRGLNFTGCPTNQAGRNRSTGDYSSYLVPDGVCHFNTDEFVISQDGLPPTSHDALKRTQGSSILCHLKSWSILEKLVDRQRKQEVLHN</sequence>
<dbReference type="Proteomes" id="UP001396334">
    <property type="component" value="Unassembled WGS sequence"/>
</dbReference>
<accession>A0ABR2T1B5</accession>
<evidence type="ECO:0000313" key="2">
    <source>
        <dbReference type="Proteomes" id="UP001396334"/>
    </source>
</evidence>
<reference evidence="1 2" key="1">
    <citation type="journal article" date="2024" name="G3 (Bethesda)">
        <title>Genome assembly of Hibiscus sabdariffa L. provides insights into metabolisms of medicinal natural products.</title>
        <authorList>
            <person name="Kim T."/>
        </authorList>
    </citation>
    <scope>NUCLEOTIDE SEQUENCE [LARGE SCALE GENOMIC DNA]</scope>
    <source>
        <strain evidence="1">TK-2024</strain>
        <tissue evidence="1">Old leaves</tissue>
    </source>
</reference>